<dbReference type="EMBL" id="KB007926">
    <property type="protein sequence ID" value="ELR20107.1"/>
    <property type="molecule type" value="Genomic_DNA"/>
</dbReference>
<dbReference type="KEGG" id="acan:ACA1_115170"/>
<feature type="domain" description="MurL N-terminal" evidence="3">
    <location>
        <begin position="312"/>
        <end position="383"/>
    </location>
</feature>
<dbReference type="Proteomes" id="UP000011083">
    <property type="component" value="Unassembled WGS sequence"/>
</dbReference>
<feature type="compositionally biased region" description="Basic and acidic residues" evidence="1">
    <location>
        <begin position="174"/>
        <end position="192"/>
    </location>
</feature>
<protein>
    <submittedName>
        <fullName evidence="4">Uncharacterized protein</fullName>
    </submittedName>
</protein>
<dbReference type="AlphaFoldDB" id="L8H4I7"/>
<feature type="domain" description="MurL N-terminal" evidence="3">
    <location>
        <begin position="77"/>
        <end position="240"/>
    </location>
</feature>
<feature type="compositionally biased region" description="Acidic residues" evidence="1">
    <location>
        <begin position="523"/>
        <end position="533"/>
    </location>
</feature>
<evidence type="ECO:0000259" key="3">
    <source>
        <dbReference type="Pfam" id="PF26299"/>
    </source>
</evidence>
<dbReference type="RefSeq" id="XP_004342217.1">
    <property type="nucleotide sequence ID" value="XM_004342168.1"/>
</dbReference>
<feature type="region of interest" description="Disordered" evidence="1">
    <location>
        <begin position="520"/>
        <end position="554"/>
    </location>
</feature>
<evidence type="ECO:0000259" key="2">
    <source>
        <dbReference type="Pfam" id="PF26298"/>
    </source>
</evidence>
<dbReference type="InterPro" id="IPR058740">
    <property type="entry name" value="MurL_N"/>
</dbReference>
<feature type="region of interest" description="Disordered" evidence="1">
    <location>
        <begin position="173"/>
        <end position="192"/>
    </location>
</feature>
<gene>
    <name evidence="4" type="ORF">ACA1_115170</name>
</gene>
<dbReference type="STRING" id="1257118.L8H4I7"/>
<sequence>MWDNAEGENLTDEEGGLSMFDEERNVEFLSYDGYEVQHDRDVLIFRFSFCNAVRMAPELKIDLSRYRQLVAELASLTTTDDANRQKCTRDRLQRMDRAVRAVGMVYAAWFYMRFYCPRIVVRAGPRMCPRELAFWREHIFLRSLGEFYFVNKLDFRNSVELVWEGVDADGGVDGDDHGHGRDHGHDHGHERAAAGDQWADGGWWETRKPKGVLVPLGGGKDSLLAFEVLKRTGAPLMWFYLAERYGEFDRNWRLSAIIRASGEPPEEEDNPDTKRRPPTVPHATLEGLRELEFSDKLWNSDWRAHIAPQCPPWAAMVAFSSVLVALLNDLDFIAVGNEKSANFGNTTYLGMDINHQYDKSLVFERECNAFIREYITDDVYYFSALQPLWEIDIMKRFLREGSNSRRNYLHLFISCNFPLEKEGSRWCANCPKCCFVFLLLSAYLPPREVWAVFGDNLLERESLFVMFEELLGREGRMKPLECVGTDDEVRHCLALTRGQYRRHMPFHPLPGLFRHLGAHGELEGDEGEDDEGDGAQLLHDGERMDGEEGERRRREETLIPRWCWPALFPPSAGA</sequence>
<name>L8H4I7_ACACF</name>
<dbReference type="Pfam" id="PF26299">
    <property type="entry name" value="MurL_N"/>
    <property type="match status" value="2"/>
</dbReference>
<dbReference type="Pfam" id="PF26298">
    <property type="entry name" value="MurL_epimerase_C"/>
    <property type="match status" value="1"/>
</dbReference>
<feature type="compositionally biased region" description="Basic and acidic residues" evidence="1">
    <location>
        <begin position="539"/>
        <end position="554"/>
    </location>
</feature>
<organism evidence="4 5">
    <name type="scientific">Acanthamoeba castellanii (strain ATCC 30010 / Neff)</name>
    <dbReference type="NCBI Taxonomy" id="1257118"/>
    <lineage>
        <taxon>Eukaryota</taxon>
        <taxon>Amoebozoa</taxon>
        <taxon>Discosea</taxon>
        <taxon>Longamoebia</taxon>
        <taxon>Centramoebida</taxon>
        <taxon>Acanthamoebidae</taxon>
        <taxon>Acanthamoeba</taxon>
    </lineage>
</organism>
<dbReference type="OrthoDB" id="99425at2759"/>
<evidence type="ECO:0000313" key="5">
    <source>
        <dbReference type="Proteomes" id="UP000011083"/>
    </source>
</evidence>
<dbReference type="InterPro" id="IPR058741">
    <property type="entry name" value="MurL_C"/>
</dbReference>
<reference evidence="4 5" key="1">
    <citation type="journal article" date="2013" name="Genome Biol.">
        <title>Genome of Acanthamoeba castellanii highlights extensive lateral gene transfer and early evolution of tyrosine kinase signaling.</title>
        <authorList>
            <person name="Clarke M."/>
            <person name="Lohan A.J."/>
            <person name="Liu B."/>
            <person name="Lagkouvardos I."/>
            <person name="Roy S."/>
            <person name="Zafar N."/>
            <person name="Bertelli C."/>
            <person name="Schilde C."/>
            <person name="Kianianmomeni A."/>
            <person name="Burglin T.R."/>
            <person name="Frech C."/>
            <person name="Turcotte B."/>
            <person name="Kopec K.O."/>
            <person name="Synnott J.M."/>
            <person name="Choo C."/>
            <person name="Paponov I."/>
            <person name="Finkler A."/>
            <person name="Soon Heng Tan C."/>
            <person name="Hutchins A.P."/>
            <person name="Weinmeier T."/>
            <person name="Rattei T."/>
            <person name="Chu J.S."/>
            <person name="Gimenez G."/>
            <person name="Irimia M."/>
            <person name="Rigden D.J."/>
            <person name="Fitzpatrick D.A."/>
            <person name="Lorenzo-Morales J."/>
            <person name="Bateman A."/>
            <person name="Chiu C.H."/>
            <person name="Tang P."/>
            <person name="Hegemann P."/>
            <person name="Fromm H."/>
            <person name="Raoult D."/>
            <person name="Greub G."/>
            <person name="Miranda-Saavedra D."/>
            <person name="Chen N."/>
            <person name="Nash P."/>
            <person name="Ginger M.L."/>
            <person name="Horn M."/>
            <person name="Schaap P."/>
            <person name="Caler L."/>
            <person name="Loftus B."/>
        </authorList>
    </citation>
    <scope>NUCLEOTIDE SEQUENCE [LARGE SCALE GENOMIC DNA]</scope>
    <source>
        <strain evidence="4 5">Neff</strain>
    </source>
</reference>
<accession>L8H4I7</accession>
<feature type="region of interest" description="Disordered" evidence="1">
    <location>
        <begin position="261"/>
        <end position="281"/>
    </location>
</feature>
<dbReference type="GeneID" id="14920951"/>
<dbReference type="VEuPathDB" id="AmoebaDB:ACA1_115170"/>
<keyword evidence="5" id="KW-1185">Reference proteome</keyword>
<evidence type="ECO:0000313" key="4">
    <source>
        <dbReference type="EMBL" id="ELR20107.1"/>
    </source>
</evidence>
<evidence type="ECO:0000256" key="1">
    <source>
        <dbReference type="SAM" id="MobiDB-lite"/>
    </source>
</evidence>
<dbReference type="OMA" id="ERECNAF"/>
<feature type="domain" description="MurL C-terminal" evidence="2">
    <location>
        <begin position="412"/>
        <end position="497"/>
    </location>
</feature>
<proteinExistence type="predicted"/>